<keyword evidence="3" id="KW-1185">Reference proteome</keyword>
<feature type="domain" description="RNA polymerase sigma-70 ECF-like HTH" evidence="1">
    <location>
        <begin position="18"/>
        <end position="179"/>
    </location>
</feature>
<dbReference type="RefSeq" id="WP_106892238.1">
    <property type="nucleotide sequence ID" value="NZ_CP027860.1"/>
</dbReference>
<proteinExistence type="predicted"/>
<evidence type="ECO:0000313" key="3">
    <source>
        <dbReference type="Proteomes" id="UP000241074"/>
    </source>
</evidence>
<dbReference type="SUPFAM" id="SSF88659">
    <property type="entry name" value="Sigma3 and sigma4 domains of RNA polymerase sigma factors"/>
    <property type="match status" value="1"/>
</dbReference>
<dbReference type="InterPro" id="IPR013324">
    <property type="entry name" value="RNA_pol_sigma_r3/r4-like"/>
</dbReference>
<dbReference type="Gene3D" id="1.10.10.10">
    <property type="entry name" value="Winged helix-like DNA-binding domain superfamily/Winged helix DNA-binding domain"/>
    <property type="match status" value="1"/>
</dbReference>
<dbReference type="InterPro" id="IPR011517">
    <property type="entry name" value="RNA_pol_sigma70_ECF-like"/>
</dbReference>
<reference evidence="2 3" key="1">
    <citation type="submission" date="2018-03" db="EMBL/GenBank/DDBJ databases">
        <title>Ahniella affigens gen. nov., sp. nov., a gammaproteobacterium isolated from sandy soil near a stream.</title>
        <authorList>
            <person name="Ko Y."/>
            <person name="Kim J.-H."/>
        </authorList>
    </citation>
    <scope>NUCLEOTIDE SEQUENCE [LARGE SCALE GENOMIC DNA]</scope>
    <source>
        <strain evidence="2 3">D13</strain>
    </source>
</reference>
<organism evidence="2 3">
    <name type="scientific">Ahniella affigens</name>
    <dbReference type="NCBI Taxonomy" id="2021234"/>
    <lineage>
        <taxon>Bacteria</taxon>
        <taxon>Pseudomonadati</taxon>
        <taxon>Pseudomonadota</taxon>
        <taxon>Gammaproteobacteria</taxon>
        <taxon>Lysobacterales</taxon>
        <taxon>Rhodanobacteraceae</taxon>
        <taxon>Ahniella</taxon>
    </lineage>
</organism>
<accession>A0A2P1PTZ9</accession>
<evidence type="ECO:0000259" key="1">
    <source>
        <dbReference type="Pfam" id="PF07638"/>
    </source>
</evidence>
<dbReference type="NCBIfam" id="TIGR02999">
    <property type="entry name" value="Sig-70_X6"/>
    <property type="match status" value="1"/>
</dbReference>
<name>A0A2P1PTZ9_9GAMM</name>
<sequence>MTAQSLSAAVPEFLGQSDVYAELKRLARRQLHRQQQGATLNTTALVHEACLRLAGPRRSDPAEQAHWLNLAVRAMRQVLCDHARKRLLRQSHVDPAGADLIGELPAPEYQALAESRRLLKIDALLTELAESQPRRAYVLDARFFGGLSDQETALAAGLSLRTVQREWQLAKEWLKRRLQDTD</sequence>
<dbReference type="KEGG" id="xba:C7S18_14455"/>
<dbReference type="Pfam" id="PF07638">
    <property type="entry name" value="Sigma70_ECF"/>
    <property type="match status" value="1"/>
</dbReference>
<gene>
    <name evidence="2" type="ORF">C7S18_14455</name>
</gene>
<dbReference type="InterPro" id="IPR036388">
    <property type="entry name" value="WH-like_DNA-bd_sf"/>
</dbReference>
<protein>
    <submittedName>
        <fullName evidence="2">RNA polymerase subunit sigma</fullName>
    </submittedName>
</protein>
<dbReference type="Proteomes" id="UP000241074">
    <property type="component" value="Chromosome"/>
</dbReference>
<evidence type="ECO:0000313" key="2">
    <source>
        <dbReference type="EMBL" id="AVP98318.1"/>
    </source>
</evidence>
<dbReference type="InterPro" id="IPR053812">
    <property type="entry name" value="HTH_Sigma70_ECF-like"/>
</dbReference>
<reference evidence="2 3" key="2">
    <citation type="submission" date="2018-03" db="EMBL/GenBank/DDBJ databases">
        <authorList>
            <person name="Keele B.F."/>
        </authorList>
    </citation>
    <scope>NUCLEOTIDE SEQUENCE [LARGE SCALE GENOMIC DNA]</scope>
    <source>
        <strain evidence="2 3">D13</strain>
    </source>
</reference>
<dbReference type="EMBL" id="CP027860">
    <property type="protein sequence ID" value="AVP98318.1"/>
    <property type="molecule type" value="Genomic_DNA"/>
</dbReference>
<dbReference type="OrthoDB" id="128473at2"/>
<dbReference type="AlphaFoldDB" id="A0A2P1PTZ9"/>